<evidence type="ECO:0000313" key="3">
    <source>
        <dbReference type="Proteomes" id="UP000193450"/>
    </source>
</evidence>
<organism evidence="2 3">
    <name type="scientific">Oceanicoccus sagamiensis</name>
    <dbReference type="NCBI Taxonomy" id="716816"/>
    <lineage>
        <taxon>Bacteria</taxon>
        <taxon>Pseudomonadati</taxon>
        <taxon>Pseudomonadota</taxon>
        <taxon>Gammaproteobacteria</taxon>
        <taxon>Cellvibrionales</taxon>
        <taxon>Spongiibacteraceae</taxon>
        <taxon>Oceanicoccus</taxon>
    </lineage>
</organism>
<dbReference type="EMBL" id="CP019343">
    <property type="protein sequence ID" value="ARN73842.1"/>
    <property type="molecule type" value="Genomic_DNA"/>
</dbReference>
<keyword evidence="3" id="KW-1185">Reference proteome</keyword>
<gene>
    <name evidence="2" type="ORF">BST96_06770</name>
</gene>
<proteinExistence type="predicted"/>
<accession>A0A1X9NBM7</accession>
<keyword evidence="1" id="KW-0472">Membrane</keyword>
<keyword evidence="1" id="KW-1133">Transmembrane helix</keyword>
<dbReference type="KEGG" id="osg:BST96_06770"/>
<protein>
    <submittedName>
        <fullName evidence="2">Uncharacterized protein</fullName>
    </submittedName>
</protein>
<reference evidence="2 3" key="1">
    <citation type="submission" date="2016-11" db="EMBL/GenBank/DDBJ databases">
        <title>Trade-off between light-utilization and light-protection in marine flavobacteria.</title>
        <authorList>
            <person name="Kumagai Y."/>
        </authorList>
    </citation>
    <scope>NUCLEOTIDE SEQUENCE [LARGE SCALE GENOMIC DNA]</scope>
    <source>
        <strain evidence="2 3">NBRC 107125</strain>
    </source>
</reference>
<name>A0A1X9NBM7_9GAMM</name>
<dbReference type="Proteomes" id="UP000193450">
    <property type="component" value="Chromosome"/>
</dbReference>
<evidence type="ECO:0000256" key="1">
    <source>
        <dbReference type="SAM" id="Phobius"/>
    </source>
</evidence>
<feature type="transmembrane region" description="Helical" evidence="1">
    <location>
        <begin position="91"/>
        <end position="111"/>
    </location>
</feature>
<sequence length="121" mass="13908">MNWIKTNRRLIICWAIILLVAPFFTEALLFANIMGAEATVGFLVLLYSEYKANYELRKYQIREFASLVFRTLQDHPICQINIYCFHTSSSIVLLVVTGSMTYAILAWYPLLAVSNKIGEHV</sequence>
<dbReference type="AlphaFoldDB" id="A0A1X9NBM7"/>
<evidence type="ECO:0000313" key="2">
    <source>
        <dbReference type="EMBL" id="ARN73842.1"/>
    </source>
</evidence>
<dbReference type="STRING" id="716816.BST96_06770"/>
<keyword evidence="1" id="KW-0812">Transmembrane</keyword>